<sequence>MKTNKQRQEKHPMEDKDSWKLYLAQQQFPRSEEEESDTTEGHSSQHVRRLRHKENRLSPAEQLEAEKEQEFWSDEHKKEHKANKKRIKKLRRHEKMLNEMYANTAVDISTVHGFMIDAGSTGSRMHIYEWEPRVLRDADDIQAAVSGEKLSFPGTRSRWTDRLRPGLSSFGDLPDDQLQGAIGEYLRPLLDFARTVLHSKQEHFKNFPIFLRATAGMRTLQPNDRLRIMQAVRSLFTNSTYCPFAFVDEQARVLSGEEEAIFDWTGVNFLMGNLLDQSRGAGTVSNPKLTHGALDLGGGSTQIGFYEQNEDIMSNLFKLQIGQAKHWNVYAHSFLYYGMNEAIQRFESRLAAGKSSEERLIQGIYNPCLPGGTKTDIRTDIHLDHGMETWKYESKFPSGNAFYQATLINDNATADFDLCMDLTKDLLHLEKNDWCDFAHQGDCSLAGIYQPDLPRQENGNFGEFLAFSNYYHVWQFLSLPDTASLAQLYNATSFACSLNHDNLVSFAAGSNIDENELDSYCFRSTYVFQLLHNGYGFGMNDTIRAVRVIDGHKVGWALGAMLYEINSMPWKYVTAKEFGDFSIGSIGNDVAWGAVVCITLTVLGLFTALVMTFVLRERRNRRRYDYELVKDVQT</sequence>
<dbReference type="AlphaFoldDB" id="B7FV38"/>
<dbReference type="GO" id="GO:0005524">
    <property type="term" value="F:ATP binding"/>
    <property type="evidence" value="ECO:0007669"/>
    <property type="project" value="UniProtKB-KW"/>
</dbReference>
<evidence type="ECO:0008006" key="9">
    <source>
        <dbReference type="Google" id="ProtNLM"/>
    </source>
</evidence>
<dbReference type="HOGENOM" id="CLU_431805_0_0_1"/>
<dbReference type="InterPro" id="IPR000407">
    <property type="entry name" value="GDA1_CD39_NTPase"/>
</dbReference>
<comment type="similarity">
    <text evidence="1">Belongs to the GDA1/CD39 NTPase family.</text>
</comment>
<feature type="transmembrane region" description="Helical" evidence="6">
    <location>
        <begin position="590"/>
        <end position="615"/>
    </location>
</feature>
<dbReference type="EMBL" id="CM000608">
    <property type="protein sequence ID" value="EEC49555.1"/>
    <property type="molecule type" value="Genomic_DNA"/>
</dbReference>
<organism evidence="7 8">
    <name type="scientific">Phaeodactylum tricornutum (strain CCAP 1055/1)</name>
    <dbReference type="NCBI Taxonomy" id="556484"/>
    <lineage>
        <taxon>Eukaryota</taxon>
        <taxon>Sar</taxon>
        <taxon>Stramenopiles</taxon>
        <taxon>Ochrophyta</taxon>
        <taxon>Bacillariophyta</taxon>
        <taxon>Bacillariophyceae</taxon>
        <taxon>Bacillariophycidae</taxon>
        <taxon>Naviculales</taxon>
        <taxon>Phaeodactylaceae</taxon>
        <taxon>Phaeodactylum</taxon>
    </lineage>
</organism>
<dbReference type="GO" id="GO:0009134">
    <property type="term" value="P:nucleoside diphosphate catabolic process"/>
    <property type="evidence" value="ECO:0007669"/>
    <property type="project" value="TreeGrafter"/>
</dbReference>
<dbReference type="PANTHER" id="PTHR11782">
    <property type="entry name" value="ADENOSINE/GUANOSINE DIPHOSPHATASE"/>
    <property type="match status" value="1"/>
</dbReference>
<keyword evidence="6" id="KW-0812">Transmembrane</keyword>
<accession>B7FV38</accession>
<feature type="compositionally biased region" description="Basic residues" evidence="5">
    <location>
        <begin position="78"/>
        <end position="87"/>
    </location>
</feature>
<evidence type="ECO:0000256" key="1">
    <source>
        <dbReference type="ARBA" id="ARBA00009283"/>
    </source>
</evidence>
<feature type="compositionally biased region" description="Basic and acidic residues" evidence="5">
    <location>
        <begin position="1"/>
        <end position="19"/>
    </location>
</feature>
<gene>
    <name evidence="7" type="ORF">PHATRDRAFT_44968</name>
</gene>
<feature type="compositionally biased region" description="Basic residues" evidence="5">
    <location>
        <begin position="45"/>
        <end position="54"/>
    </location>
</feature>
<dbReference type="GeneID" id="7199645"/>
<dbReference type="GO" id="GO:0017110">
    <property type="term" value="F:nucleoside diphosphate phosphatase activity"/>
    <property type="evidence" value="ECO:0007669"/>
    <property type="project" value="TreeGrafter"/>
</dbReference>
<reference evidence="8" key="2">
    <citation type="submission" date="2008-08" db="EMBL/GenBank/DDBJ databases">
        <authorList>
            <consortium name="Diatom Consortium"/>
            <person name="Grigoriev I."/>
            <person name="Grimwood J."/>
            <person name="Kuo A."/>
            <person name="Otillar R.P."/>
            <person name="Salamov A."/>
            <person name="Detter J.C."/>
            <person name="Lindquist E."/>
            <person name="Shapiro H."/>
            <person name="Lucas S."/>
            <person name="Glavina del Rio T."/>
            <person name="Pitluck S."/>
            <person name="Rokhsar D."/>
            <person name="Bowler C."/>
        </authorList>
    </citation>
    <scope>GENOME REANNOTATION</scope>
    <source>
        <strain evidence="8">CCAP 1055/1</strain>
    </source>
</reference>
<dbReference type="OrthoDB" id="6372431at2759"/>
<dbReference type="InParanoid" id="B7FV38"/>
<feature type="active site" description="Proton acceptor" evidence="3">
    <location>
        <position position="259"/>
    </location>
</feature>
<dbReference type="GO" id="GO:0016020">
    <property type="term" value="C:membrane"/>
    <property type="evidence" value="ECO:0007669"/>
    <property type="project" value="TreeGrafter"/>
</dbReference>
<dbReference type="RefSeq" id="XP_002178857.1">
    <property type="nucleotide sequence ID" value="XM_002178821.1"/>
</dbReference>
<dbReference type="PANTHER" id="PTHR11782:SF83">
    <property type="entry name" value="GUANOSINE-DIPHOSPHATASE"/>
    <property type="match status" value="1"/>
</dbReference>
<dbReference type="KEGG" id="pti:PHATRDRAFT_44968"/>
<evidence type="ECO:0000256" key="2">
    <source>
        <dbReference type="ARBA" id="ARBA00022801"/>
    </source>
</evidence>
<keyword evidence="4" id="KW-0067">ATP-binding</keyword>
<dbReference type="Gene3D" id="3.30.420.40">
    <property type="match status" value="1"/>
</dbReference>
<feature type="region of interest" description="Disordered" evidence="5">
    <location>
        <begin position="1"/>
        <end position="87"/>
    </location>
</feature>
<dbReference type="PaxDb" id="2850-Phatr44968"/>
<keyword evidence="2" id="KW-0378">Hydrolase</keyword>
<dbReference type="Pfam" id="PF01150">
    <property type="entry name" value="GDA1_CD39"/>
    <property type="match status" value="1"/>
</dbReference>
<keyword evidence="6" id="KW-1133">Transmembrane helix</keyword>
<dbReference type="Gene3D" id="3.30.420.150">
    <property type="entry name" value="Exopolyphosphatase. Domain 2"/>
    <property type="match status" value="1"/>
</dbReference>
<evidence type="ECO:0000313" key="8">
    <source>
        <dbReference type="Proteomes" id="UP000000759"/>
    </source>
</evidence>
<feature type="binding site" evidence="4">
    <location>
        <begin position="298"/>
        <end position="302"/>
    </location>
    <ligand>
        <name>ATP</name>
        <dbReference type="ChEBI" id="CHEBI:30616"/>
    </ligand>
</feature>
<evidence type="ECO:0000256" key="4">
    <source>
        <dbReference type="PIRSR" id="PIRSR600407-2"/>
    </source>
</evidence>
<dbReference type="eggNOG" id="KOG1386">
    <property type="taxonomic scope" value="Eukaryota"/>
</dbReference>
<keyword evidence="6" id="KW-0472">Membrane</keyword>
<keyword evidence="8" id="KW-1185">Reference proteome</keyword>
<dbReference type="Proteomes" id="UP000000759">
    <property type="component" value="Chromosome 5"/>
</dbReference>
<dbReference type="CDD" id="cd24003">
    <property type="entry name" value="ASKHA_NBD_GDA1_CD39_NTPase"/>
    <property type="match status" value="1"/>
</dbReference>
<keyword evidence="4" id="KW-0547">Nucleotide-binding</keyword>
<evidence type="ECO:0000256" key="5">
    <source>
        <dbReference type="SAM" id="MobiDB-lite"/>
    </source>
</evidence>
<name>B7FV38_PHATC</name>
<evidence type="ECO:0000256" key="6">
    <source>
        <dbReference type="SAM" id="Phobius"/>
    </source>
</evidence>
<reference evidence="7 8" key="1">
    <citation type="journal article" date="2008" name="Nature">
        <title>The Phaeodactylum genome reveals the evolutionary history of diatom genomes.</title>
        <authorList>
            <person name="Bowler C."/>
            <person name="Allen A.E."/>
            <person name="Badger J.H."/>
            <person name="Grimwood J."/>
            <person name="Jabbari K."/>
            <person name="Kuo A."/>
            <person name="Maheswari U."/>
            <person name="Martens C."/>
            <person name="Maumus F."/>
            <person name="Otillar R.P."/>
            <person name="Rayko E."/>
            <person name="Salamov A."/>
            <person name="Vandepoele K."/>
            <person name="Beszteri B."/>
            <person name="Gruber A."/>
            <person name="Heijde M."/>
            <person name="Katinka M."/>
            <person name="Mock T."/>
            <person name="Valentin K."/>
            <person name="Verret F."/>
            <person name="Berges J.A."/>
            <person name="Brownlee C."/>
            <person name="Cadoret J.P."/>
            <person name="Chiovitti A."/>
            <person name="Choi C.J."/>
            <person name="Coesel S."/>
            <person name="De Martino A."/>
            <person name="Detter J.C."/>
            <person name="Durkin C."/>
            <person name="Falciatore A."/>
            <person name="Fournet J."/>
            <person name="Haruta M."/>
            <person name="Huysman M.J."/>
            <person name="Jenkins B.D."/>
            <person name="Jiroutova K."/>
            <person name="Jorgensen R.E."/>
            <person name="Joubert Y."/>
            <person name="Kaplan A."/>
            <person name="Kroger N."/>
            <person name="Kroth P.G."/>
            <person name="La Roche J."/>
            <person name="Lindquist E."/>
            <person name="Lommer M."/>
            <person name="Martin-Jezequel V."/>
            <person name="Lopez P.J."/>
            <person name="Lucas S."/>
            <person name="Mangogna M."/>
            <person name="McGinnis K."/>
            <person name="Medlin L.K."/>
            <person name="Montsant A."/>
            <person name="Oudot-Le Secq M.P."/>
            <person name="Napoli C."/>
            <person name="Obornik M."/>
            <person name="Parker M.S."/>
            <person name="Petit J.L."/>
            <person name="Porcel B.M."/>
            <person name="Poulsen N."/>
            <person name="Robison M."/>
            <person name="Rychlewski L."/>
            <person name="Rynearson T.A."/>
            <person name="Schmutz J."/>
            <person name="Shapiro H."/>
            <person name="Siaut M."/>
            <person name="Stanley M."/>
            <person name="Sussman M.R."/>
            <person name="Taylor A.R."/>
            <person name="Vardi A."/>
            <person name="von Dassow P."/>
            <person name="Vyverman W."/>
            <person name="Willis A."/>
            <person name="Wyrwicz L.S."/>
            <person name="Rokhsar D.S."/>
            <person name="Weissenbach J."/>
            <person name="Armbrust E.V."/>
            <person name="Green B.R."/>
            <person name="Van de Peer Y."/>
            <person name="Grigoriev I.V."/>
        </authorList>
    </citation>
    <scope>NUCLEOTIDE SEQUENCE [LARGE SCALE GENOMIC DNA]</scope>
    <source>
        <strain evidence="7 8">CCAP 1055/1</strain>
    </source>
</reference>
<evidence type="ECO:0000313" key="7">
    <source>
        <dbReference type="EMBL" id="EEC49555.1"/>
    </source>
</evidence>
<feature type="compositionally biased region" description="Basic and acidic residues" evidence="5">
    <location>
        <begin position="64"/>
        <end position="77"/>
    </location>
</feature>
<dbReference type="OMA" id="FMLNFTN"/>
<protein>
    <recommendedName>
        <fullName evidence="9">Apyrase</fullName>
    </recommendedName>
</protein>
<proteinExistence type="inferred from homology"/>
<evidence type="ECO:0000256" key="3">
    <source>
        <dbReference type="PIRSR" id="PIRSR600407-1"/>
    </source>
</evidence>